<feature type="region of interest" description="Disordered" evidence="1">
    <location>
        <begin position="64"/>
        <end position="88"/>
    </location>
</feature>
<evidence type="ECO:0000313" key="2">
    <source>
        <dbReference type="EMBL" id="KKN28537.1"/>
    </source>
</evidence>
<protein>
    <submittedName>
        <fullName evidence="2">Uncharacterized protein</fullName>
    </submittedName>
</protein>
<evidence type="ECO:0000256" key="1">
    <source>
        <dbReference type="SAM" id="MobiDB-lite"/>
    </source>
</evidence>
<reference evidence="2" key="1">
    <citation type="journal article" date="2015" name="Nature">
        <title>Complex archaea that bridge the gap between prokaryotes and eukaryotes.</title>
        <authorList>
            <person name="Spang A."/>
            <person name="Saw J.H."/>
            <person name="Jorgensen S.L."/>
            <person name="Zaremba-Niedzwiedzka K."/>
            <person name="Martijn J."/>
            <person name="Lind A.E."/>
            <person name="van Eijk R."/>
            <person name="Schleper C."/>
            <person name="Guy L."/>
            <person name="Ettema T.J."/>
        </authorList>
    </citation>
    <scope>NUCLEOTIDE SEQUENCE</scope>
</reference>
<organism evidence="2">
    <name type="scientific">marine sediment metagenome</name>
    <dbReference type="NCBI Taxonomy" id="412755"/>
    <lineage>
        <taxon>unclassified sequences</taxon>
        <taxon>metagenomes</taxon>
        <taxon>ecological metagenomes</taxon>
    </lineage>
</organism>
<feature type="non-terminal residue" evidence="2">
    <location>
        <position position="1"/>
    </location>
</feature>
<proteinExistence type="predicted"/>
<dbReference type="AlphaFoldDB" id="A0A0F9PUV5"/>
<gene>
    <name evidence="2" type="ORF">LCGC14_0853040</name>
</gene>
<dbReference type="EMBL" id="LAZR01002552">
    <property type="protein sequence ID" value="KKN28537.1"/>
    <property type="molecule type" value="Genomic_DNA"/>
</dbReference>
<accession>A0A0F9PUV5</accession>
<comment type="caution">
    <text evidence="2">The sequence shown here is derived from an EMBL/GenBank/DDBJ whole genome shotgun (WGS) entry which is preliminary data.</text>
</comment>
<name>A0A0F9PUV5_9ZZZZ</name>
<sequence length="88" mass="9751">SVHRTEATTVGTAKNMKWRLIDFDLVPNQFKQLDSTAITRLVKAGGTIEGIQIYDEPILKVNTAAPLPQERPQPPAQIAEPVKDDLPF</sequence>